<reference evidence="1" key="2">
    <citation type="journal article" date="2022" name="Microbiol. Resour. Announc.">
        <title>Whole-Genome Sequence of Entomortierella parvispora E1425, a Mucoromycotan Fungus Associated with Burkholderiaceae-Related Endosymbiotic Bacteria.</title>
        <authorList>
            <person name="Herlambang A."/>
            <person name="Guo Y."/>
            <person name="Takashima Y."/>
            <person name="Narisawa K."/>
            <person name="Ohta H."/>
            <person name="Nishizawa T."/>
        </authorList>
    </citation>
    <scope>NUCLEOTIDE SEQUENCE</scope>
    <source>
        <strain evidence="1">E1425</strain>
    </source>
</reference>
<evidence type="ECO:0000313" key="2">
    <source>
        <dbReference type="Proteomes" id="UP000827284"/>
    </source>
</evidence>
<gene>
    <name evidence="1" type="ORF">EMPS_06968</name>
</gene>
<dbReference type="SUPFAM" id="SSF52047">
    <property type="entry name" value="RNI-like"/>
    <property type="match status" value="1"/>
</dbReference>
<proteinExistence type="predicted"/>
<dbReference type="EMBL" id="BQFW01000009">
    <property type="protein sequence ID" value="GJJ74610.1"/>
    <property type="molecule type" value="Genomic_DNA"/>
</dbReference>
<keyword evidence="2" id="KW-1185">Reference proteome</keyword>
<dbReference type="Proteomes" id="UP000827284">
    <property type="component" value="Unassembled WGS sequence"/>
</dbReference>
<dbReference type="OrthoDB" id="2397735at2759"/>
<accession>A0A9P3HD92</accession>
<dbReference type="Gene3D" id="3.80.10.10">
    <property type="entry name" value="Ribonuclease Inhibitor"/>
    <property type="match status" value="1"/>
</dbReference>
<comment type="caution">
    <text evidence="1">The sequence shown here is derived from an EMBL/GenBank/DDBJ whole genome shotgun (WGS) entry which is preliminary data.</text>
</comment>
<protein>
    <recommendedName>
        <fullName evidence="3">F-box domain-containing protein</fullName>
    </recommendedName>
</protein>
<dbReference type="AlphaFoldDB" id="A0A9P3HD92"/>
<evidence type="ECO:0008006" key="3">
    <source>
        <dbReference type="Google" id="ProtNLM"/>
    </source>
</evidence>
<reference evidence="1" key="1">
    <citation type="submission" date="2021-11" db="EMBL/GenBank/DDBJ databases">
        <authorList>
            <person name="Herlambang A."/>
            <person name="Guo Y."/>
            <person name="Takashima Y."/>
            <person name="Nishizawa T."/>
        </authorList>
    </citation>
    <scope>NUCLEOTIDE SEQUENCE</scope>
    <source>
        <strain evidence="1">E1425</strain>
    </source>
</reference>
<sequence>MPWPPGTLKATKIRDLTTTTAFLQTNMDLLRSNPQLSALNLKCCWRNHFDSLHPAFESVSSLKSLQVTNATIGDPKRFIRFLSHNYGLEKLTLSEVKGLVVFESCERLSQMTDIRLLDISWRSNSGLVQLFLCTPNLRTLDVYVDDDCPFAELARTLQRRCPQLASIKCRWCEREEAESETVAIIQAASRLTHFSSCPSALTDNICDAFLAHANWIETIDLVFDGWNREYTAPSLGRIMVHCRNLRHLKIRHGHGHHDRESTPPEEVQWPREPWGCLQLEIIALGGFVFEHEPSLFVDPTDEEPALDESEEVIPHHSKVDMPFIRDISSRGWVYTVKYPDFVCSTSTNLRLMRNWIFEHTRDFSELHTIKAENYEYLNLGRKSRMAYNK</sequence>
<evidence type="ECO:0000313" key="1">
    <source>
        <dbReference type="EMBL" id="GJJ74610.1"/>
    </source>
</evidence>
<organism evidence="1 2">
    <name type="scientific">Entomortierella parvispora</name>
    <dbReference type="NCBI Taxonomy" id="205924"/>
    <lineage>
        <taxon>Eukaryota</taxon>
        <taxon>Fungi</taxon>
        <taxon>Fungi incertae sedis</taxon>
        <taxon>Mucoromycota</taxon>
        <taxon>Mortierellomycotina</taxon>
        <taxon>Mortierellomycetes</taxon>
        <taxon>Mortierellales</taxon>
        <taxon>Mortierellaceae</taxon>
        <taxon>Entomortierella</taxon>
    </lineage>
</organism>
<dbReference type="InterPro" id="IPR032675">
    <property type="entry name" value="LRR_dom_sf"/>
</dbReference>
<name>A0A9P3HD92_9FUNG</name>